<dbReference type="Pfam" id="PF01973">
    <property type="entry name" value="MptE-like"/>
    <property type="match status" value="1"/>
</dbReference>
<dbReference type="AlphaFoldDB" id="A0A0A5G578"/>
<evidence type="ECO:0000259" key="2">
    <source>
        <dbReference type="Pfam" id="PF01973"/>
    </source>
</evidence>
<reference evidence="3 4" key="1">
    <citation type="submission" date="2013-08" db="EMBL/GenBank/DDBJ databases">
        <authorList>
            <person name="Huang J."/>
            <person name="Wang G."/>
        </authorList>
    </citation>
    <scope>NUCLEOTIDE SEQUENCE [LARGE SCALE GENOMIC DNA]</scope>
    <source>
        <strain evidence="3 4">JSM 072002</strain>
    </source>
</reference>
<dbReference type="InterPro" id="IPR002826">
    <property type="entry name" value="MptE-like"/>
</dbReference>
<dbReference type="EMBL" id="AVPG01000014">
    <property type="protein sequence ID" value="KGX86308.1"/>
    <property type="molecule type" value="Genomic_DNA"/>
</dbReference>
<dbReference type="eggNOG" id="COG2604">
    <property type="taxonomic scope" value="Bacteria"/>
</dbReference>
<keyword evidence="1" id="KW-0175">Coiled coil</keyword>
<dbReference type="OrthoDB" id="5291305at2"/>
<dbReference type="STRING" id="1385512.N784_05000"/>
<evidence type="ECO:0000313" key="3">
    <source>
        <dbReference type="EMBL" id="KGX86308.1"/>
    </source>
</evidence>
<dbReference type="PANTHER" id="PTHR41786">
    <property type="entry name" value="MOTILITY ACCESSORY FACTOR MAF"/>
    <property type="match status" value="1"/>
</dbReference>
<comment type="caution">
    <text evidence="3">The sequence shown here is derived from an EMBL/GenBank/DDBJ whole genome shotgun (WGS) entry which is preliminary data.</text>
</comment>
<dbReference type="Proteomes" id="UP000030401">
    <property type="component" value="Unassembled WGS sequence"/>
</dbReference>
<accession>A0A0A5G578</accession>
<name>A0A0A5G578_9BACI</name>
<evidence type="ECO:0000313" key="4">
    <source>
        <dbReference type="Proteomes" id="UP000030401"/>
    </source>
</evidence>
<organism evidence="3 4">
    <name type="scientific">Pontibacillus litoralis JSM 072002</name>
    <dbReference type="NCBI Taxonomy" id="1385512"/>
    <lineage>
        <taxon>Bacteria</taxon>
        <taxon>Bacillati</taxon>
        <taxon>Bacillota</taxon>
        <taxon>Bacilli</taxon>
        <taxon>Bacillales</taxon>
        <taxon>Bacillaceae</taxon>
        <taxon>Pontibacillus</taxon>
    </lineage>
</organism>
<protein>
    <recommendedName>
        <fullName evidence="2">6-hydroxymethylpterin diphosphokinase MptE-like domain-containing protein</fullName>
    </recommendedName>
</protein>
<gene>
    <name evidence="3" type="ORF">N784_05000</name>
</gene>
<sequence length="587" mass="67566">MYTSSIHTILRKVTYMPYTIAREVNQEGNIINVFSDYKKRVPLNSISNSVSEMDQFLYPHREQVKVMIVLGIGNGEIVKNFINNPSKIIHMIIIEPYSEVVIGDEIKAMLVHANHITVLQSKDREVPILDFQSILAKFIGVDIELHIHPNYEKTDLDFLKEVISQLKNGLRILKMNQNTQQLFQKDWLIEPLLNLKYSYSLSLFEEFKDKFKGQRGVLVSAGPSASKLIPEIKELQKGAHVFAVGSVMKLLLKNDITPDFVTSFDSADINYEAHFKEYSYNGKLIVGSIVNSNILKYHTGDAILVPESVEGITSKARPDLNTFYSGPSVAVFTLQVMYYLGFSEIYLIGQDLALENNQYYADEAAEGEFVDKNNKNIDLYIDNNAGGKSGTTYPLYSFLQSFNQLVKLFDLNKVRVYNLAKYGAKIDHVPYISYEEIKVRTQREEVALNLNPKVVTSEALNEISIIVKELDELHNELRRIKAQLVRFSKNDYISDGKLIEMLEMLKAIRSMPILEDVILNQISFIVNRINNVFEFLLDKEQYTNEDKKYIFIEFFKLIQIIIEHVELIMNDTKFMELRKELKNEVHS</sequence>
<feature type="domain" description="6-hydroxymethylpterin diphosphokinase MptE-like" evidence="2">
    <location>
        <begin position="193"/>
        <end position="356"/>
    </location>
</feature>
<keyword evidence="4" id="KW-1185">Reference proteome</keyword>
<feature type="coiled-coil region" evidence="1">
    <location>
        <begin position="463"/>
        <end position="490"/>
    </location>
</feature>
<proteinExistence type="predicted"/>
<dbReference type="PANTHER" id="PTHR41786:SF1">
    <property type="entry name" value="6-HYDROXYMETHYLPTERIN DIPHOSPHOKINASE MPTE-LIKE DOMAIN-CONTAINING PROTEIN"/>
    <property type="match status" value="1"/>
</dbReference>
<dbReference type="Gene3D" id="3.90.1480.10">
    <property type="entry name" value="Alpha-2,3-sialyltransferase"/>
    <property type="match status" value="1"/>
</dbReference>
<evidence type="ECO:0000256" key="1">
    <source>
        <dbReference type="SAM" id="Coils"/>
    </source>
</evidence>